<sequence>MSAIAPRPDGSTPAVTALRNLPGLRRAWPDGDRGLVFESRDAAGRLRAGRIDTFGRLELLPHAEDPALPDLSPRLLPPSGDGRLVVHRAGRRAVVLGTDRVRKLVRAGRAARLSDPHLARPFLRAGLRTAEVLDRSPSRVDLELLPGASLHDLGDAGLPGWERLAELWPGAVRPEALPEHTGADEAAVLRRWYRRAQDLGVLDPVGAAPEALADAVAAVCARLAEPGEAPAASHRDLHDGQLLWDGSTLSLLDLDTAALAEPALDLGNLAAHLDLAHAQGRFGAATHAQISLLLEDLGRDLADEYRLAVYYLASRIRLSFVHAFRPGTQEWLSAWTRESLQLASSPLEAWAARAPGE</sequence>
<dbReference type="InterPro" id="IPR002575">
    <property type="entry name" value="Aminoglycoside_PTrfase"/>
</dbReference>
<dbReference type="OrthoDB" id="7842280at2"/>
<accession>A0A1G9WCI8</accession>
<dbReference type="SUPFAM" id="SSF56112">
    <property type="entry name" value="Protein kinase-like (PK-like)"/>
    <property type="match status" value="1"/>
</dbReference>
<dbReference type="Gene3D" id="3.90.1200.10">
    <property type="match status" value="1"/>
</dbReference>
<evidence type="ECO:0000313" key="2">
    <source>
        <dbReference type="EMBL" id="SDM82017.1"/>
    </source>
</evidence>
<dbReference type="RefSeq" id="WP_092610234.1">
    <property type="nucleotide sequence ID" value="NZ_FNHU01000007.1"/>
</dbReference>
<feature type="domain" description="Aminoglycoside phosphotransferase" evidence="1">
    <location>
        <begin position="168"/>
        <end position="274"/>
    </location>
</feature>
<organism evidence="2 3">
    <name type="scientific">Actinomyces ruminicola</name>
    <dbReference type="NCBI Taxonomy" id="332524"/>
    <lineage>
        <taxon>Bacteria</taxon>
        <taxon>Bacillati</taxon>
        <taxon>Actinomycetota</taxon>
        <taxon>Actinomycetes</taxon>
        <taxon>Actinomycetales</taxon>
        <taxon>Actinomycetaceae</taxon>
        <taxon>Actinomyces</taxon>
    </lineage>
</organism>
<dbReference type="EMBL" id="FNHU01000007">
    <property type="protein sequence ID" value="SDM82017.1"/>
    <property type="molecule type" value="Genomic_DNA"/>
</dbReference>
<protein>
    <submittedName>
        <fullName evidence="2">Phosphotransferase enzyme family protein</fullName>
    </submittedName>
</protein>
<dbReference type="InterPro" id="IPR011009">
    <property type="entry name" value="Kinase-like_dom_sf"/>
</dbReference>
<evidence type="ECO:0000259" key="1">
    <source>
        <dbReference type="Pfam" id="PF01636"/>
    </source>
</evidence>
<dbReference type="AlphaFoldDB" id="A0A1G9WCI8"/>
<keyword evidence="2" id="KW-0808">Transferase</keyword>
<dbReference type="Pfam" id="PF01636">
    <property type="entry name" value="APH"/>
    <property type="match status" value="1"/>
</dbReference>
<evidence type="ECO:0000313" key="3">
    <source>
        <dbReference type="Proteomes" id="UP000199671"/>
    </source>
</evidence>
<dbReference type="Proteomes" id="UP000199671">
    <property type="component" value="Unassembled WGS sequence"/>
</dbReference>
<reference evidence="2 3" key="1">
    <citation type="submission" date="2016-10" db="EMBL/GenBank/DDBJ databases">
        <authorList>
            <person name="de Groot N.N."/>
        </authorList>
    </citation>
    <scope>NUCLEOTIDE SEQUENCE [LARGE SCALE GENOMIC DNA]</scope>
    <source>
        <strain evidence="2 3">KPR-7B</strain>
    </source>
</reference>
<dbReference type="GO" id="GO:0016740">
    <property type="term" value="F:transferase activity"/>
    <property type="evidence" value="ECO:0007669"/>
    <property type="project" value="UniProtKB-KW"/>
</dbReference>
<proteinExistence type="predicted"/>
<name>A0A1G9WCI8_9ACTO</name>
<gene>
    <name evidence="2" type="ORF">SAMN04487766_10776</name>
</gene>